<feature type="signal peptide" evidence="1">
    <location>
        <begin position="1"/>
        <end position="26"/>
    </location>
</feature>
<reference evidence="3" key="1">
    <citation type="submission" date="2017-08" db="EMBL/GenBank/DDBJ databases">
        <title>Direct submision.</title>
        <authorList>
            <person name="Kim S.-J."/>
            <person name="Rhee S.-K."/>
        </authorList>
    </citation>
    <scope>NUCLEOTIDE SEQUENCE [LARGE SCALE GENOMIC DNA]</scope>
    <source>
        <strain evidence="3">GI5</strain>
    </source>
</reference>
<dbReference type="Proteomes" id="UP000235116">
    <property type="component" value="Chromosome"/>
</dbReference>
<keyword evidence="1" id="KW-0732">Signal</keyword>
<dbReference type="RefSeq" id="WP_101892622.1">
    <property type="nucleotide sequence ID" value="NZ_CP022684.1"/>
</dbReference>
<proteinExistence type="predicted"/>
<dbReference type="EMBL" id="CP022684">
    <property type="protein sequence ID" value="AUM11282.1"/>
    <property type="molecule type" value="Genomic_DNA"/>
</dbReference>
<protein>
    <submittedName>
        <fullName evidence="2">Uncharacterized protein</fullName>
    </submittedName>
</protein>
<dbReference type="AlphaFoldDB" id="A0A2K9LG75"/>
<dbReference type="OrthoDB" id="7059943at2"/>
<gene>
    <name evidence="2" type="ORF">Kalk_02040</name>
</gene>
<organism evidence="2 3">
    <name type="scientific">Ketobacter alkanivorans</name>
    <dbReference type="NCBI Taxonomy" id="1917421"/>
    <lineage>
        <taxon>Bacteria</taxon>
        <taxon>Pseudomonadati</taxon>
        <taxon>Pseudomonadota</taxon>
        <taxon>Gammaproteobacteria</taxon>
        <taxon>Pseudomonadales</taxon>
        <taxon>Ketobacteraceae</taxon>
        <taxon>Ketobacter</taxon>
    </lineage>
</organism>
<evidence type="ECO:0000313" key="3">
    <source>
        <dbReference type="Proteomes" id="UP000235116"/>
    </source>
</evidence>
<sequence>MTPIPNRLVGCIVVLLCFVVSVPCLAAQRDPLAVDLPELEVMPGAQWYWAGRRMAVDNIPMSVKLFSYPGKADDVLKYYLGRWKVRGHGKLSQKSIGDLTILGYELDGFQYSVQFSQQGAGVDGKIVVSPTPLNYHSHRKTSFPLPPRTKVSSKVESLEMGKRSESLTLDSSLGVEQIVHFYTDQLLADGWQQYSSSGDGRTGAVLGFQRQGELLQLSIKGLQGRNSSFSQVLINWVK</sequence>
<keyword evidence="3" id="KW-1185">Reference proteome</keyword>
<name>A0A2K9LG75_9GAMM</name>
<evidence type="ECO:0000256" key="1">
    <source>
        <dbReference type="SAM" id="SignalP"/>
    </source>
</evidence>
<dbReference type="KEGG" id="kak:Kalk_02040"/>
<accession>A0A2K9LG75</accession>
<feature type="chain" id="PRO_5014798012" evidence="1">
    <location>
        <begin position="27"/>
        <end position="238"/>
    </location>
</feature>
<evidence type="ECO:0000313" key="2">
    <source>
        <dbReference type="EMBL" id="AUM11282.1"/>
    </source>
</evidence>